<comment type="caution">
    <text evidence="7">The sequence shown here is derived from an EMBL/GenBank/DDBJ whole genome shotgun (WGS) entry which is preliminary data.</text>
</comment>
<accession>A0A2M7TJ64</accession>
<proteinExistence type="inferred from homology"/>
<dbReference type="AlphaFoldDB" id="A0A2M7TJ64"/>
<dbReference type="Proteomes" id="UP000228920">
    <property type="component" value="Unassembled WGS sequence"/>
</dbReference>
<feature type="domain" description="Thioredoxin-like fold" evidence="6">
    <location>
        <begin position="1"/>
        <end position="142"/>
    </location>
</feature>
<dbReference type="Gene3D" id="3.40.30.10">
    <property type="entry name" value="Glutaredoxin"/>
    <property type="match status" value="1"/>
</dbReference>
<evidence type="ECO:0000256" key="4">
    <source>
        <dbReference type="ARBA" id="ARBA00023157"/>
    </source>
</evidence>
<feature type="non-terminal residue" evidence="7">
    <location>
        <position position="1"/>
    </location>
</feature>
<dbReference type="InterPro" id="IPR036249">
    <property type="entry name" value="Thioredoxin-like_sf"/>
</dbReference>
<dbReference type="GO" id="GO:0016491">
    <property type="term" value="F:oxidoreductase activity"/>
    <property type="evidence" value="ECO:0007669"/>
    <property type="project" value="UniProtKB-KW"/>
</dbReference>
<keyword evidence="2" id="KW-0732">Signal</keyword>
<keyword evidence="3" id="KW-0560">Oxidoreductase</keyword>
<evidence type="ECO:0000256" key="5">
    <source>
        <dbReference type="ARBA" id="ARBA00023284"/>
    </source>
</evidence>
<dbReference type="EMBL" id="PFNL01000100">
    <property type="protein sequence ID" value="PIZ46413.1"/>
    <property type="molecule type" value="Genomic_DNA"/>
</dbReference>
<name>A0A2M7TJ64_UNCKA</name>
<evidence type="ECO:0000259" key="6">
    <source>
        <dbReference type="Pfam" id="PF13462"/>
    </source>
</evidence>
<evidence type="ECO:0000313" key="7">
    <source>
        <dbReference type="EMBL" id="PIZ46413.1"/>
    </source>
</evidence>
<dbReference type="PANTHER" id="PTHR13887:SF14">
    <property type="entry name" value="DISULFIDE BOND FORMATION PROTEIN D"/>
    <property type="match status" value="1"/>
</dbReference>
<evidence type="ECO:0000256" key="1">
    <source>
        <dbReference type="ARBA" id="ARBA00005791"/>
    </source>
</evidence>
<organism evidence="7 8">
    <name type="scientific">candidate division WWE3 bacterium CG_4_10_14_0_2_um_filter_41_14</name>
    <dbReference type="NCBI Taxonomy" id="1975072"/>
    <lineage>
        <taxon>Bacteria</taxon>
        <taxon>Katanobacteria</taxon>
    </lineage>
</organism>
<dbReference type="PANTHER" id="PTHR13887">
    <property type="entry name" value="GLUTATHIONE S-TRANSFERASE KAPPA"/>
    <property type="match status" value="1"/>
</dbReference>
<protein>
    <recommendedName>
        <fullName evidence="6">Thioredoxin-like fold domain-containing protein</fullName>
    </recommendedName>
</protein>
<dbReference type="SUPFAM" id="SSF52833">
    <property type="entry name" value="Thioredoxin-like"/>
    <property type="match status" value="1"/>
</dbReference>
<sequence>CATYEPVLQAITSEFAQHINFAYRHFPLRSIHDKADLTAQVSEAAGLQGKFWEMHDLIFANQKSWEFVTPSEAKTAFIEAAGVLGLDVAKFTQDLDSKEVKDKVDTAYKHAEAVGLGGTPTIFLNGELLQKPANLETFRQLIRQKIEETQN</sequence>
<evidence type="ECO:0000256" key="3">
    <source>
        <dbReference type="ARBA" id="ARBA00023002"/>
    </source>
</evidence>
<gene>
    <name evidence="7" type="ORF">COY32_03375</name>
</gene>
<keyword evidence="4" id="KW-1015">Disulfide bond</keyword>
<keyword evidence="5" id="KW-0676">Redox-active center</keyword>
<comment type="similarity">
    <text evidence="1">Belongs to the thioredoxin family. DsbA subfamily.</text>
</comment>
<evidence type="ECO:0000256" key="2">
    <source>
        <dbReference type="ARBA" id="ARBA00022729"/>
    </source>
</evidence>
<reference evidence="8" key="1">
    <citation type="submission" date="2017-09" db="EMBL/GenBank/DDBJ databases">
        <title>Depth-based differentiation of microbial function through sediment-hosted aquifers and enrichment of novel symbionts in the deep terrestrial subsurface.</title>
        <authorList>
            <person name="Probst A.J."/>
            <person name="Ladd B."/>
            <person name="Jarett J.K."/>
            <person name="Geller-Mcgrath D.E."/>
            <person name="Sieber C.M.K."/>
            <person name="Emerson J.B."/>
            <person name="Anantharaman K."/>
            <person name="Thomas B.C."/>
            <person name="Malmstrom R."/>
            <person name="Stieglmeier M."/>
            <person name="Klingl A."/>
            <person name="Woyke T."/>
            <person name="Ryan C.M."/>
            <person name="Banfield J.F."/>
        </authorList>
    </citation>
    <scope>NUCLEOTIDE SEQUENCE [LARGE SCALE GENOMIC DNA]</scope>
</reference>
<evidence type="ECO:0000313" key="8">
    <source>
        <dbReference type="Proteomes" id="UP000228920"/>
    </source>
</evidence>
<dbReference type="InterPro" id="IPR012336">
    <property type="entry name" value="Thioredoxin-like_fold"/>
</dbReference>
<dbReference type="Pfam" id="PF13462">
    <property type="entry name" value="Thioredoxin_4"/>
    <property type="match status" value="1"/>
</dbReference>